<dbReference type="InterPro" id="IPR001750">
    <property type="entry name" value="ND/Mrp_TM"/>
</dbReference>
<dbReference type="GO" id="GO:0042773">
    <property type="term" value="P:ATP synthesis coupled electron transport"/>
    <property type="evidence" value="ECO:0007669"/>
    <property type="project" value="InterPro"/>
</dbReference>
<feature type="transmembrane region" description="Helical" evidence="8">
    <location>
        <begin position="100"/>
        <end position="115"/>
    </location>
</feature>
<feature type="transmembrane region" description="Helical" evidence="8">
    <location>
        <begin position="432"/>
        <end position="451"/>
    </location>
</feature>
<dbReference type="STRING" id="1120920.SAMN03080599_00162"/>
<keyword evidence="11" id="KW-1185">Reference proteome</keyword>
<dbReference type="InterPro" id="IPR050586">
    <property type="entry name" value="CPA3_Na-H_Antiporter_D"/>
</dbReference>
<evidence type="ECO:0000256" key="6">
    <source>
        <dbReference type="ARBA" id="ARBA00023136"/>
    </source>
</evidence>
<dbReference type="EMBL" id="FMWL01000001">
    <property type="protein sequence ID" value="SCZ76288.1"/>
    <property type="molecule type" value="Genomic_DNA"/>
</dbReference>
<dbReference type="InterPro" id="IPR003918">
    <property type="entry name" value="NADH_UbQ_OxRdtase"/>
</dbReference>
<dbReference type="GO" id="GO:0005886">
    <property type="term" value="C:plasma membrane"/>
    <property type="evidence" value="ECO:0007669"/>
    <property type="project" value="UniProtKB-SubCell"/>
</dbReference>
<feature type="transmembrane region" description="Helical" evidence="8">
    <location>
        <begin position="399"/>
        <end position="420"/>
    </location>
</feature>
<feature type="transmembrane region" description="Helical" evidence="8">
    <location>
        <begin position="266"/>
        <end position="284"/>
    </location>
</feature>
<feature type="transmembrane region" description="Helical" evidence="8">
    <location>
        <begin position="471"/>
        <end position="488"/>
    </location>
</feature>
<feature type="transmembrane region" description="Helical" evidence="8">
    <location>
        <begin position="364"/>
        <end position="387"/>
    </location>
</feature>
<evidence type="ECO:0000256" key="2">
    <source>
        <dbReference type="ARBA" id="ARBA00005346"/>
    </source>
</evidence>
<evidence type="ECO:0000256" key="4">
    <source>
        <dbReference type="ARBA" id="ARBA00022692"/>
    </source>
</evidence>
<comment type="similarity">
    <text evidence="2">Belongs to the CPA3 antiporters (TC 2.A.63) subunit D family.</text>
</comment>
<reference evidence="10 11" key="1">
    <citation type="submission" date="2016-10" db="EMBL/GenBank/DDBJ databases">
        <authorList>
            <person name="de Groot N.N."/>
        </authorList>
    </citation>
    <scope>NUCLEOTIDE SEQUENCE [LARGE SCALE GENOMIC DNA]</scope>
    <source>
        <strain evidence="10 11">DSM 2784</strain>
    </source>
</reference>
<dbReference type="PANTHER" id="PTHR42703">
    <property type="entry name" value="NADH DEHYDROGENASE"/>
    <property type="match status" value="1"/>
</dbReference>
<dbReference type="GO" id="GO:0008137">
    <property type="term" value="F:NADH dehydrogenase (ubiquinone) activity"/>
    <property type="evidence" value="ECO:0007669"/>
    <property type="project" value="InterPro"/>
</dbReference>
<feature type="transmembrane region" description="Helical" evidence="8">
    <location>
        <begin position="508"/>
        <end position="525"/>
    </location>
</feature>
<feature type="transmembrane region" description="Helical" evidence="8">
    <location>
        <begin position="37"/>
        <end position="58"/>
    </location>
</feature>
<keyword evidence="3" id="KW-1003">Cell membrane</keyword>
<evidence type="ECO:0000256" key="5">
    <source>
        <dbReference type="ARBA" id="ARBA00022989"/>
    </source>
</evidence>
<feature type="domain" description="NADH:quinone oxidoreductase/Mrp antiporter transmembrane" evidence="9">
    <location>
        <begin position="118"/>
        <end position="406"/>
    </location>
</feature>
<keyword evidence="4 7" id="KW-0812">Transmembrane</keyword>
<dbReference type="RefSeq" id="WP_092588985.1">
    <property type="nucleotide sequence ID" value="NZ_FMWL01000001.1"/>
</dbReference>
<comment type="subcellular location">
    <subcellularLocation>
        <location evidence="1">Cell membrane</location>
        <topology evidence="1">Multi-pass membrane protein</topology>
    </subcellularLocation>
    <subcellularLocation>
        <location evidence="7">Membrane</location>
        <topology evidence="7">Multi-pass membrane protein</topology>
    </subcellularLocation>
</comment>
<dbReference type="Proteomes" id="UP000199208">
    <property type="component" value="Unassembled WGS sequence"/>
</dbReference>
<dbReference type="PRINTS" id="PR01437">
    <property type="entry name" value="NUOXDRDTASE4"/>
</dbReference>
<evidence type="ECO:0000259" key="9">
    <source>
        <dbReference type="Pfam" id="PF00361"/>
    </source>
</evidence>
<protein>
    <submittedName>
        <fullName evidence="10">Multicomponent Na+:H+ antiporter subunit D</fullName>
    </submittedName>
</protein>
<keyword evidence="5 8" id="KW-1133">Transmembrane helix</keyword>
<organism evidence="10 11">
    <name type="scientific">Acidaminobacter hydrogenoformans DSM 2784</name>
    <dbReference type="NCBI Taxonomy" id="1120920"/>
    <lineage>
        <taxon>Bacteria</taxon>
        <taxon>Bacillati</taxon>
        <taxon>Bacillota</taxon>
        <taxon>Clostridia</taxon>
        <taxon>Peptostreptococcales</taxon>
        <taxon>Acidaminobacteraceae</taxon>
        <taxon>Acidaminobacter</taxon>
    </lineage>
</organism>
<feature type="transmembrane region" description="Helical" evidence="8">
    <location>
        <begin position="326"/>
        <end position="344"/>
    </location>
</feature>
<dbReference type="OrthoDB" id="9807568at2"/>
<feature type="transmembrane region" description="Helical" evidence="8">
    <location>
        <begin position="152"/>
        <end position="173"/>
    </location>
</feature>
<dbReference type="AlphaFoldDB" id="A0A1G5RR08"/>
<feature type="transmembrane region" description="Helical" evidence="8">
    <location>
        <begin position="70"/>
        <end position="88"/>
    </location>
</feature>
<evidence type="ECO:0000256" key="1">
    <source>
        <dbReference type="ARBA" id="ARBA00004651"/>
    </source>
</evidence>
<evidence type="ECO:0000256" key="8">
    <source>
        <dbReference type="SAM" id="Phobius"/>
    </source>
</evidence>
<accession>A0A1G5RR08</accession>
<name>A0A1G5RR08_9FIRM</name>
<dbReference type="PANTHER" id="PTHR42703:SF1">
    <property type="entry name" value="NA(+)_H(+) ANTIPORTER SUBUNIT D1"/>
    <property type="match status" value="1"/>
</dbReference>
<dbReference type="Pfam" id="PF00361">
    <property type="entry name" value="Proton_antipo_M"/>
    <property type="match status" value="1"/>
</dbReference>
<proteinExistence type="inferred from homology"/>
<feature type="transmembrane region" description="Helical" evidence="8">
    <location>
        <begin position="296"/>
        <end position="314"/>
    </location>
</feature>
<evidence type="ECO:0000256" key="3">
    <source>
        <dbReference type="ARBA" id="ARBA00022475"/>
    </source>
</evidence>
<sequence>MEALMLALIFLPFFWGLLIFLIDRVNFTRTVFLEQVILSAMVLWLLSRGEVSVILGGWPEGIGIELASNGFGRLFLIMTTVAFAYIYSYLWHQHCNDHKLFLFLGMLQGSLYALYMTRDLFTLYLMIEVVTILSSILILYERDAVSVRAGLYYLIFNSVGMLIFLVGIIALYTELGTLNLTQIHGLLGGAAPLGATGVALSVRGRFALACFMTTFAVKTASFPVGGWLPVAHGYAPTFISAILSGLVVKSGLFLYLNVIAPFNSTTAYTITLALGVAAALYGVVRAIFQTDIKRMLAFHTVSQVGLMVIGISMYQLDGGLGGMVHAFNHFMFKSLLFLTAGALARMYHTRELTKIHGVMRTNPFLGFAVLIGVLAISGAPLMIGSIGKSLIKGNFDEGYLIHILTLINLGTAMSFSKWISMLFGPKEEGMKLFGGKAFAIGMLSLYVVLLYPLEVWMLGVDPFYKLASETVTYLGYVAAAAAMYLLVLRNKPAWAIRMGQFAPDVEMAFFGMMLLIGGLHWLLVLG</sequence>
<keyword evidence="6 8" id="KW-0472">Membrane</keyword>
<evidence type="ECO:0000313" key="11">
    <source>
        <dbReference type="Proteomes" id="UP000199208"/>
    </source>
</evidence>
<gene>
    <name evidence="10" type="ORF">SAMN03080599_00162</name>
</gene>
<feature type="transmembrane region" description="Helical" evidence="8">
    <location>
        <begin position="6"/>
        <end position="25"/>
    </location>
</feature>
<evidence type="ECO:0000256" key="7">
    <source>
        <dbReference type="RuleBase" id="RU000320"/>
    </source>
</evidence>
<feature type="transmembrane region" description="Helical" evidence="8">
    <location>
        <begin position="121"/>
        <end position="140"/>
    </location>
</feature>
<evidence type="ECO:0000313" key="10">
    <source>
        <dbReference type="EMBL" id="SCZ76288.1"/>
    </source>
</evidence>